<feature type="domain" description="HTH deoR-type" evidence="3">
    <location>
        <begin position="2"/>
        <end position="57"/>
    </location>
</feature>
<evidence type="ECO:0000256" key="1">
    <source>
        <dbReference type="ARBA" id="ARBA00023015"/>
    </source>
</evidence>
<keyword evidence="1" id="KW-0805">Transcription regulation</keyword>
<evidence type="ECO:0000256" key="2">
    <source>
        <dbReference type="ARBA" id="ARBA00023163"/>
    </source>
</evidence>
<dbReference type="OrthoDB" id="9815009at2"/>
<dbReference type="Gene3D" id="1.10.10.10">
    <property type="entry name" value="Winged helix-like DNA-binding domain superfamily/Winged helix DNA-binding domain"/>
    <property type="match status" value="1"/>
</dbReference>
<proteinExistence type="predicted"/>
<dbReference type="SUPFAM" id="SSF46785">
    <property type="entry name" value="Winged helix' DNA-binding domain"/>
    <property type="match status" value="1"/>
</dbReference>
<dbReference type="InterPro" id="IPR028349">
    <property type="entry name" value="PafC-like"/>
</dbReference>
<keyword evidence="5" id="KW-1185">Reference proteome</keyword>
<dbReference type="GO" id="GO:0003700">
    <property type="term" value="F:DNA-binding transcription factor activity"/>
    <property type="evidence" value="ECO:0007669"/>
    <property type="project" value="InterPro"/>
</dbReference>
<sequence length="321" mass="36770">MRLERLLNIVIILINHRMVQAKELAERFEVSVRTIYRDIEALGLAGIPVVTHQGSNGGIGLAEGYRLDRHLLTDQECAAIVTALRSITSFAAGDGADSAMLMEKIRSIIPAVRQQAFQEQSSQLLVDLSPWGHYPQLEAMLSTVKRSISNQRLLRFQYHNAKGEVSERLVEPYTLLMKGRSWYLYAYCRQRNDYRLFKLQRMKDTVITEAAFTRRADAETDNPTLVVKQWYTPENTTDVVLRFTDQARHLAEEWFGISSLESETVGEVRKWRATARFPEDSWLYGFILSFGSEVEVLEPAHIRNIIRQSAQRVADIYSGDL</sequence>
<dbReference type="RefSeq" id="WP_119151463.1">
    <property type="nucleotide sequence ID" value="NZ_JBHSOV010000041.1"/>
</dbReference>
<dbReference type="Pfam" id="PF08279">
    <property type="entry name" value="HTH_11"/>
    <property type="match status" value="1"/>
</dbReference>
<dbReference type="PIRSF" id="PIRSF016838">
    <property type="entry name" value="PafC"/>
    <property type="match status" value="1"/>
</dbReference>
<dbReference type="InterPro" id="IPR057727">
    <property type="entry name" value="WCX_dom"/>
</dbReference>
<accession>A0A398CK11</accession>
<dbReference type="InterPro" id="IPR013196">
    <property type="entry name" value="HTH_11"/>
</dbReference>
<keyword evidence="2" id="KW-0804">Transcription</keyword>
<evidence type="ECO:0000313" key="5">
    <source>
        <dbReference type="Proteomes" id="UP000266340"/>
    </source>
</evidence>
<dbReference type="PROSITE" id="PS52050">
    <property type="entry name" value="WYL"/>
    <property type="match status" value="1"/>
</dbReference>
<dbReference type="EMBL" id="QXJM01000040">
    <property type="protein sequence ID" value="RIE01198.1"/>
    <property type="molecule type" value="Genomic_DNA"/>
</dbReference>
<dbReference type="PROSITE" id="PS51000">
    <property type="entry name" value="HTH_DEOR_2"/>
    <property type="match status" value="1"/>
</dbReference>
<organism evidence="4 5">
    <name type="scientific">Cohnella faecalis</name>
    <dbReference type="NCBI Taxonomy" id="2315694"/>
    <lineage>
        <taxon>Bacteria</taxon>
        <taxon>Bacillati</taxon>
        <taxon>Bacillota</taxon>
        <taxon>Bacilli</taxon>
        <taxon>Bacillales</taxon>
        <taxon>Paenibacillaceae</taxon>
        <taxon>Cohnella</taxon>
    </lineage>
</organism>
<dbReference type="Proteomes" id="UP000266340">
    <property type="component" value="Unassembled WGS sequence"/>
</dbReference>
<dbReference type="InterPro" id="IPR051534">
    <property type="entry name" value="CBASS_pafABC_assoc_protein"/>
</dbReference>
<gene>
    <name evidence="4" type="ORF">D3H35_22640</name>
</gene>
<comment type="caution">
    <text evidence="4">The sequence shown here is derived from an EMBL/GenBank/DDBJ whole genome shotgun (WGS) entry which is preliminary data.</text>
</comment>
<reference evidence="4 5" key="1">
    <citation type="submission" date="2018-09" db="EMBL/GenBank/DDBJ databases">
        <title>Cohnella cavernae sp. nov., isolated from a karst cave.</title>
        <authorList>
            <person name="Zhu H."/>
        </authorList>
    </citation>
    <scope>NUCLEOTIDE SEQUENCE [LARGE SCALE GENOMIC DNA]</scope>
    <source>
        <strain evidence="4 5">K2E09-144</strain>
    </source>
</reference>
<evidence type="ECO:0000259" key="3">
    <source>
        <dbReference type="PROSITE" id="PS51000"/>
    </source>
</evidence>
<dbReference type="InterPro" id="IPR026881">
    <property type="entry name" value="WYL_dom"/>
</dbReference>
<dbReference type="InterPro" id="IPR036388">
    <property type="entry name" value="WH-like_DNA-bd_sf"/>
</dbReference>
<protein>
    <submittedName>
        <fullName evidence="4">YafY family transcriptional regulator</fullName>
    </submittedName>
</protein>
<dbReference type="Pfam" id="PF13280">
    <property type="entry name" value="WYL"/>
    <property type="match status" value="1"/>
</dbReference>
<dbReference type="PANTHER" id="PTHR34580">
    <property type="match status" value="1"/>
</dbReference>
<dbReference type="InterPro" id="IPR001034">
    <property type="entry name" value="DeoR_HTH"/>
</dbReference>
<dbReference type="AlphaFoldDB" id="A0A398CK11"/>
<dbReference type="Pfam" id="PF25583">
    <property type="entry name" value="WCX"/>
    <property type="match status" value="1"/>
</dbReference>
<dbReference type="PANTHER" id="PTHR34580:SF8">
    <property type="entry name" value="WYL DOMAIN-CONTAINING PROTEIN"/>
    <property type="match status" value="1"/>
</dbReference>
<dbReference type="InterPro" id="IPR036390">
    <property type="entry name" value="WH_DNA-bd_sf"/>
</dbReference>
<evidence type="ECO:0000313" key="4">
    <source>
        <dbReference type="EMBL" id="RIE01198.1"/>
    </source>
</evidence>
<name>A0A398CK11_9BACL</name>